<comment type="caution">
    <text evidence="4">The sequence shown here is derived from an EMBL/GenBank/DDBJ whole genome shotgun (WGS) entry which is preliminary data.</text>
</comment>
<evidence type="ECO:0000256" key="1">
    <source>
        <dbReference type="ARBA" id="ARBA00022801"/>
    </source>
</evidence>
<evidence type="ECO:0000256" key="3">
    <source>
        <dbReference type="PIRSR" id="PIRSR613078-2"/>
    </source>
</evidence>
<keyword evidence="1" id="KW-0378">Hydrolase</keyword>
<dbReference type="Proteomes" id="UP000231198">
    <property type="component" value="Unassembled WGS sequence"/>
</dbReference>
<feature type="binding site" evidence="3">
    <location>
        <position position="59"/>
    </location>
    <ligand>
        <name>substrate</name>
    </ligand>
</feature>
<dbReference type="GO" id="GO:0043456">
    <property type="term" value="P:regulation of pentose-phosphate shunt"/>
    <property type="evidence" value="ECO:0007669"/>
    <property type="project" value="TreeGrafter"/>
</dbReference>
<dbReference type="PANTHER" id="PTHR46517:SF1">
    <property type="entry name" value="FRUCTOSE-2,6-BISPHOSPHATASE TIGAR"/>
    <property type="match status" value="1"/>
</dbReference>
<proteinExistence type="predicted"/>
<dbReference type="PROSITE" id="PS00175">
    <property type="entry name" value="PG_MUTASE"/>
    <property type="match status" value="1"/>
</dbReference>
<dbReference type="SMART" id="SM00855">
    <property type="entry name" value="PGAM"/>
    <property type="match status" value="1"/>
</dbReference>
<protein>
    <recommendedName>
        <fullName evidence="6">Histidine phosphatase family protein</fullName>
    </recommendedName>
</protein>
<dbReference type="AlphaFoldDB" id="A0A2H0WS27"/>
<feature type="non-terminal residue" evidence="4">
    <location>
        <position position="98"/>
    </location>
</feature>
<accession>A0A2H0WS27</accession>
<dbReference type="Pfam" id="PF00300">
    <property type="entry name" value="His_Phos_1"/>
    <property type="match status" value="1"/>
</dbReference>
<dbReference type="InterPro" id="IPR029033">
    <property type="entry name" value="His_PPase_superfam"/>
</dbReference>
<dbReference type="InterPro" id="IPR013078">
    <property type="entry name" value="His_Pase_superF_clade-1"/>
</dbReference>
<name>A0A2H0WS27_9BACT</name>
<dbReference type="PANTHER" id="PTHR46517">
    <property type="entry name" value="FRUCTOSE-2,6-BISPHOSPHATASE TIGAR"/>
    <property type="match status" value="1"/>
</dbReference>
<dbReference type="Gene3D" id="3.40.50.1240">
    <property type="entry name" value="Phosphoglycerate mutase-like"/>
    <property type="match status" value="1"/>
</dbReference>
<dbReference type="GO" id="GO:0045820">
    <property type="term" value="P:negative regulation of glycolytic process"/>
    <property type="evidence" value="ECO:0007669"/>
    <property type="project" value="TreeGrafter"/>
</dbReference>
<dbReference type="PIRSF" id="PIRSF000709">
    <property type="entry name" value="6PFK_2-Ptase"/>
    <property type="match status" value="1"/>
</dbReference>
<reference evidence="5" key="1">
    <citation type="submission" date="2017-09" db="EMBL/GenBank/DDBJ databases">
        <title>Depth-based differentiation of microbial function through sediment-hosted aquifers and enrichment of novel symbionts in the deep terrestrial subsurface.</title>
        <authorList>
            <person name="Probst A.J."/>
            <person name="Ladd B."/>
            <person name="Jarett J.K."/>
            <person name="Geller-Mcgrath D.E."/>
            <person name="Sieber C.M.K."/>
            <person name="Emerson J.B."/>
            <person name="Anantharaman K."/>
            <person name="Thomas B.C."/>
            <person name="Malmstrom R."/>
            <person name="Stieglmeier M."/>
            <person name="Klingl A."/>
            <person name="Woyke T."/>
            <person name="Ryan C.M."/>
            <person name="Banfield J.F."/>
        </authorList>
    </citation>
    <scope>NUCLEOTIDE SEQUENCE [LARGE SCALE GENOMIC DNA]</scope>
</reference>
<feature type="active site" description="Proton donor/acceptor" evidence="2">
    <location>
        <position position="83"/>
    </location>
</feature>
<dbReference type="EMBL" id="PEZG01000077">
    <property type="protein sequence ID" value="PIS15460.1"/>
    <property type="molecule type" value="Genomic_DNA"/>
</dbReference>
<dbReference type="InterPro" id="IPR001345">
    <property type="entry name" value="PG/BPGM_mutase_AS"/>
</dbReference>
<evidence type="ECO:0000256" key="2">
    <source>
        <dbReference type="PIRSR" id="PIRSR613078-1"/>
    </source>
</evidence>
<evidence type="ECO:0000313" key="4">
    <source>
        <dbReference type="EMBL" id="PIS15460.1"/>
    </source>
</evidence>
<dbReference type="GO" id="GO:0005829">
    <property type="term" value="C:cytosol"/>
    <property type="evidence" value="ECO:0007669"/>
    <property type="project" value="TreeGrafter"/>
</dbReference>
<evidence type="ECO:0008006" key="6">
    <source>
        <dbReference type="Google" id="ProtNLM"/>
    </source>
</evidence>
<evidence type="ECO:0000313" key="5">
    <source>
        <dbReference type="Proteomes" id="UP000231198"/>
    </source>
</evidence>
<dbReference type="GO" id="GO:0004331">
    <property type="term" value="F:fructose-2,6-bisphosphate 2-phosphatase activity"/>
    <property type="evidence" value="ECO:0007669"/>
    <property type="project" value="TreeGrafter"/>
</dbReference>
<dbReference type="InterPro" id="IPR051695">
    <property type="entry name" value="Phosphoglycerate_Mutase"/>
</dbReference>
<dbReference type="CDD" id="cd07067">
    <property type="entry name" value="HP_PGM_like"/>
    <property type="match status" value="1"/>
</dbReference>
<feature type="active site" description="Tele-phosphohistidine intermediate" evidence="2">
    <location>
        <position position="10"/>
    </location>
</feature>
<sequence>MLDKIIIIRHGETDFNKERVIQGQLDTFLNKNGVEQARKAAVKLKGEKIDRIYTSDLKRANHTALIIGEVLKARVIPTPLLRERYFGELQGLRIETIK</sequence>
<organism evidence="4 5">
    <name type="scientific">Candidatus Roizmanbacteria bacterium CG09_land_8_20_14_0_10_41_9</name>
    <dbReference type="NCBI Taxonomy" id="1974850"/>
    <lineage>
        <taxon>Bacteria</taxon>
        <taxon>Candidatus Roizmaniibacteriota</taxon>
    </lineage>
</organism>
<dbReference type="SUPFAM" id="SSF53254">
    <property type="entry name" value="Phosphoglycerate mutase-like"/>
    <property type="match status" value="1"/>
</dbReference>
<gene>
    <name evidence="4" type="ORF">COT62_03610</name>
</gene>
<feature type="binding site" evidence="3">
    <location>
        <begin position="9"/>
        <end position="16"/>
    </location>
    <ligand>
        <name>substrate</name>
    </ligand>
</feature>